<protein>
    <submittedName>
        <fullName evidence="1">ORF16-like protein</fullName>
    </submittedName>
</protein>
<dbReference type="PATRIC" id="fig|1311.618.peg.1562"/>
<organism evidence="1">
    <name type="scientific">Streptococcus agalactiae</name>
    <dbReference type="NCBI Taxonomy" id="1311"/>
    <lineage>
        <taxon>Bacteria</taxon>
        <taxon>Bacillati</taxon>
        <taxon>Bacillota</taxon>
        <taxon>Bacilli</taxon>
        <taxon>Lactobacillales</taxon>
        <taxon>Streptococcaceae</taxon>
        <taxon>Streptococcus</taxon>
    </lineage>
</organism>
<evidence type="ECO:0000313" key="1">
    <source>
        <dbReference type="EMBL" id="AAO62084.1"/>
    </source>
</evidence>
<proteinExistence type="predicted"/>
<reference evidence="1" key="1">
    <citation type="journal article" date="2003" name="Gene">
        <title>An inserted DNA fragment with plasmid features is uniquely associated with the presence of the GBSi1 group II intron in Streptococcus agalactiae.</title>
        <authorList>
            <person name="Luan S.L."/>
            <person name="Granlund M."/>
            <person name="Norgren M."/>
        </authorList>
    </citation>
    <scope>NUCLEOTIDE SEQUENCE</scope>
    <source>
        <strain evidence="1">M732</strain>
    </source>
</reference>
<dbReference type="AlphaFoldDB" id="Q83YI2"/>
<sequence length="86" mass="10411">MTMFIRKRMNMAFEPKNSELTKVLKESLDEEKKEIFSSEMNIRDFERTKQYQFTLQPSVRKKIDRLSKEKGYRSASSFINDFFKNL</sequence>
<name>Q83YI2_STRAG</name>
<dbReference type="EMBL" id="AY227441">
    <property type="protein sequence ID" value="AAO62084.1"/>
    <property type="molecule type" value="Genomic_DNA"/>
</dbReference>
<accession>Q83YI2</accession>